<reference evidence="2" key="2">
    <citation type="submission" date="2012-05" db="EMBL/GenBank/DDBJ databases">
        <title>Annotation of the Genome Sequence of Fusarium oxysporum f. sp. melonis 26406.</title>
        <authorList>
            <consortium name="The Broad Institute Genomics Platform"/>
            <person name="Ma L.-J."/>
            <person name="Corby-Kistler H."/>
            <person name="Broz K."/>
            <person name="Gale L.R."/>
            <person name="Jonkers W."/>
            <person name="O'Donnell K."/>
            <person name="Ploetz R."/>
            <person name="Steinberg C."/>
            <person name="Schwartz D.C."/>
            <person name="VanEtten H."/>
            <person name="Zhou S."/>
            <person name="Young S.K."/>
            <person name="Zeng Q."/>
            <person name="Gargeya S."/>
            <person name="Fitzgerald M."/>
            <person name="Abouelleil A."/>
            <person name="Alvarado L."/>
            <person name="Chapman S.B."/>
            <person name="Gainer-Dewar J."/>
            <person name="Goldberg J."/>
            <person name="Griggs A."/>
            <person name="Gujja S."/>
            <person name="Hansen M."/>
            <person name="Howarth C."/>
            <person name="Imamovic A."/>
            <person name="Ireland A."/>
            <person name="Larimer J."/>
            <person name="McCowan C."/>
            <person name="Murphy C."/>
            <person name="Pearson M."/>
            <person name="Poon T.W."/>
            <person name="Priest M."/>
            <person name="Roberts A."/>
            <person name="Saif S."/>
            <person name="Shea T."/>
            <person name="Sykes S."/>
            <person name="Wortman J."/>
            <person name="Nusbaum C."/>
            <person name="Birren B."/>
        </authorList>
    </citation>
    <scope>NUCLEOTIDE SEQUENCE</scope>
    <source>
        <strain evidence="2">26406</strain>
    </source>
</reference>
<protein>
    <submittedName>
        <fullName evidence="2">Uncharacterized protein</fullName>
    </submittedName>
</protein>
<dbReference type="HOGENOM" id="CLU_3068753_0_0_1"/>
<name>W9Z7R7_FUSOX</name>
<gene>
    <name evidence="1" type="ORF">FOMG_18954</name>
    <name evidence="2" type="ORF">FOMG_18955</name>
</gene>
<organism evidence="2">
    <name type="scientific">Fusarium oxysporum f. sp. melonis 26406</name>
    <dbReference type="NCBI Taxonomy" id="1089452"/>
    <lineage>
        <taxon>Eukaryota</taxon>
        <taxon>Fungi</taxon>
        <taxon>Dikarya</taxon>
        <taxon>Ascomycota</taxon>
        <taxon>Pezizomycotina</taxon>
        <taxon>Sordariomycetes</taxon>
        <taxon>Hypocreomycetidae</taxon>
        <taxon>Hypocreales</taxon>
        <taxon>Nectriaceae</taxon>
        <taxon>Fusarium</taxon>
        <taxon>Fusarium oxysporum species complex</taxon>
    </lineage>
</organism>
<dbReference type="Proteomes" id="UP000030703">
    <property type="component" value="Unassembled WGS sequence"/>
</dbReference>
<dbReference type="VEuPathDB" id="FungiDB:FOMG_18955"/>
<dbReference type="AlphaFoldDB" id="W9Z7R7"/>
<proteinExistence type="predicted"/>
<dbReference type="EMBL" id="JH659510">
    <property type="protein sequence ID" value="EXK24308.1"/>
    <property type="molecule type" value="Genomic_DNA"/>
</dbReference>
<evidence type="ECO:0000313" key="2">
    <source>
        <dbReference type="EMBL" id="EXK24308.1"/>
    </source>
</evidence>
<dbReference type="EMBL" id="JH659510">
    <property type="protein sequence ID" value="EXK24307.1"/>
    <property type="molecule type" value="Genomic_DNA"/>
</dbReference>
<evidence type="ECO:0000313" key="1">
    <source>
        <dbReference type="EMBL" id="EXK24307.1"/>
    </source>
</evidence>
<accession>W9Z7R7</accession>
<reference evidence="2" key="1">
    <citation type="submission" date="2012-04" db="EMBL/GenBank/DDBJ databases">
        <title>The Genome Sequence of Fusarium oxysporum melonis.</title>
        <authorList>
            <consortium name="The Broad Institute Genome Sequencing Platform"/>
            <person name="Ma L.-J."/>
            <person name="Gale L.R."/>
            <person name="Schwartz D.C."/>
            <person name="Zhou S."/>
            <person name="Corby-Kistler H."/>
            <person name="Young S.K."/>
            <person name="Zeng Q."/>
            <person name="Gargeya S."/>
            <person name="Fitzgerald M."/>
            <person name="Haas B."/>
            <person name="Abouelleil A."/>
            <person name="Alvarado L."/>
            <person name="Arachchi H.M."/>
            <person name="Berlin A."/>
            <person name="Brown A."/>
            <person name="Chapman S.B."/>
            <person name="Chen Z."/>
            <person name="Dunbar C."/>
            <person name="Freedman E."/>
            <person name="Gearin G."/>
            <person name="Goldberg J."/>
            <person name="Griggs A."/>
            <person name="Gujja S."/>
            <person name="Heiman D."/>
            <person name="Howarth C."/>
            <person name="Larson L."/>
            <person name="Lui A."/>
            <person name="MacDonald P.J.P."/>
            <person name="Montmayeur A."/>
            <person name="Murphy C."/>
            <person name="Neiman D."/>
            <person name="Pearson M."/>
            <person name="Priest M."/>
            <person name="Roberts A."/>
            <person name="Saif S."/>
            <person name="Shea T."/>
            <person name="Shenoy N."/>
            <person name="Sisk P."/>
            <person name="Stolte C."/>
            <person name="Sykes S."/>
            <person name="Wortman J."/>
            <person name="Nusbaum C."/>
            <person name="Birren B."/>
        </authorList>
    </citation>
    <scope>NUCLEOTIDE SEQUENCE</scope>
    <source>
        <strain evidence="2">26406</strain>
    </source>
</reference>
<dbReference type="VEuPathDB" id="FungiDB:FOMG_18954"/>
<sequence length="53" mass="6099">MSENVRKNNAAASKEGVAYWKRAYASPCDYHCHQTSQMGRKQCHPLEVLKVLY</sequence>